<accession>A0AC60W3F2</accession>
<name>A0AC60W3F2_9ARCH</name>
<reference evidence="1 2" key="1">
    <citation type="journal article" date="2020" name="Appl. Environ. Microbiol.">
        <title>Genomic Characteristics of a Novel Species of Ammonia-Oxidizing Archaea from the Jiulong River Estuary.</title>
        <authorList>
            <person name="Zou D."/>
            <person name="Wan R."/>
            <person name="Han L."/>
            <person name="Xu M.N."/>
            <person name="Liu Y."/>
            <person name="Liu H."/>
            <person name="Kao S.J."/>
            <person name="Li M."/>
        </authorList>
    </citation>
    <scope>NUCLEOTIDE SEQUENCE [LARGE SCALE GENOMIC DNA]</scope>
    <source>
        <strain evidence="1">W2bin3</strain>
    </source>
</reference>
<sequence>MQSLELRNETLIEIATFLVRRWSENDDIRVEFSDKVETRTRLSENKVILTPLEKRIGSYFHRYR</sequence>
<feature type="non-terminal residue" evidence="1">
    <location>
        <position position="64"/>
    </location>
</feature>
<comment type="caution">
    <text evidence="1">The sequence shown here is derived from an EMBL/GenBank/DDBJ whole genome shotgun (WGS) entry which is preliminary data.</text>
</comment>
<dbReference type="Proteomes" id="UP000526786">
    <property type="component" value="Unassembled WGS sequence"/>
</dbReference>
<gene>
    <name evidence="1" type="ORF">H2B05_03720</name>
</gene>
<proteinExistence type="predicted"/>
<evidence type="ECO:0000313" key="2">
    <source>
        <dbReference type="Proteomes" id="UP000526786"/>
    </source>
</evidence>
<protein>
    <submittedName>
        <fullName evidence="1">VWA domain-containing protein</fullName>
    </submittedName>
</protein>
<evidence type="ECO:0000313" key="1">
    <source>
        <dbReference type="EMBL" id="MBA4454034.1"/>
    </source>
</evidence>
<organism evidence="1 2">
    <name type="scientific">Candidatus Nitrosomaritimum aestuariumsis</name>
    <dbReference type="NCBI Taxonomy" id="3342354"/>
    <lineage>
        <taxon>Archaea</taxon>
        <taxon>Nitrososphaerota</taxon>
        <taxon>Nitrososphaeria</taxon>
        <taxon>Nitrosopumilales</taxon>
        <taxon>Nitrosopumilaceae</taxon>
        <taxon>Candidatus Nitrosomaritimum</taxon>
    </lineage>
</organism>
<dbReference type="EMBL" id="JACENC010000147">
    <property type="protein sequence ID" value="MBA4454034.1"/>
    <property type="molecule type" value="Genomic_DNA"/>
</dbReference>